<evidence type="ECO:0000313" key="5">
    <source>
        <dbReference type="EMBL" id="MCQ4813781.1"/>
    </source>
</evidence>
<keyword evidence="3" id="KW-0804">Transcription</keyword>
<dbReference type="EMBL" id="JANFYT010000008">
    <property type="protein sequence ID" value="MCQ4813781.1"/>
    <property type="molecule type" value="Genomic_DNA"/>
</dbReference>
<keyword evidence="6" id="KW-1185">Reference proteome</keyword>
<dbReference type="Pfam" id="PF07729">
    <property type="entry name" value="FCD"/>
    <property type="match status" value="1"/>
</dbReference>
<dbReference type="InterPro" id="IPR011711">
    <property type="entry name" value="GntR_C"/>
</dbReference>
<dbReference type="PROSITE" id="PS50949">
    <property type="entry name" value="HTH_GNTR"/>
    <property type="match status" value="1"/>
</dbReference>
<protein>
    <submittedName>
        <fullName evidence="5">GntR family transcriptional regulator</fullName>
    </submittedName>
</protein>
<evidence type="ECO:0000259" key="4">
    <source>
        <dbReference type="PROSITE" id="PS50949"/>
    </source>
</evidence>
<dbReference type="GO" id="GO:0003700">
    <property type="term" value="F:DNA-binding transcription factor activity"/>
    <property type="evidence" value="ECO:0007669"/>
    <property type="project" value="InterPro"/>
</dbReference>
<dbReference type="SMART" id="SM00345">
    <property type="entry name" value="HTH_GNTR"/>
    <property type="match status" value="1"/>
</dbReference>
<dbReference type="SUPFAM" id="SSF46785">
    <property type="entry name" value="Winged helix' DNA-binding domain"/>
    <property type="match status" value="1"/>
</dbReference>
<sequence length="221" mass="25768">MYKQDGTDASKKKSESLSNYVYEAIKKKIIDGELAPGNQLMDRALAAEMGVSRTPIRDALKRLSQEGWVLWREHRGIVVSEVNSDDEYQLFLLREMIEPFIVRKIITTKRPQVLAGQLVSIADEMEKVKDNPVEFMKKDMQFHTSIIEFLGVTKLCPLWGMICDDMTRLVVQSVRKRRSPDDIMEEHRILIEAFWRADLEKALECINRHCRQIVETYHNEI</sequence>
<feature type="domain" description="HTH gntR-type" evidence="4">
    <location>
        <begin position="15"/>
        <end position="82"/>
    </location>
</feature>
<organism evidence="5 6">
    <name type="scientific">Cloacibacillus evryensis</name>
    <dbReference type="NCBI Taxonomy" id="508460"/>
    <lineage>
        <taxon>Bacteria</taxon>
        <taxon>Thermotogati</taxon>
        <taxon>Synergistota</taxon>
        <taxon>Synergistia</taxon>
        <taxon>Synergistales</taxon>
        <taxon>Synergistaceae</taxon>
        <taxon>Cloacibacillus</taxon>
    </lineage>
</organism>
<dbReference type="InterPro" id="IPR036388">
    <property type="entry name" value="WH-like_DNA-bd_sf"/>
</dbReference>
<dbReference type="PANTHER" id="PTHR43537">
    <property type="entry name" value="TRANSCRIPTIONAL REGULATOR, GNTR FAMILY"/>
    <property type="match status" value="1"/>
</dbReference>
<dbReference type="InterPro" id="IPR000524">
    <property type="entry name" value="Tscrpt_reg_HTH_GntR"/>
</dbReference>
<keyword evidence="1" id="KW-0805">Transcription regulation</keyword>
<dbReference type="InterPro" id="IPR036390">
    <property type="entry name" value="WH_DNA-bd_sf"/>
</dbReference>
<dbReference type="PRINTS" id="PR00035">
    <property type="entry name" value="HTHGNTR"/>
</dbReference>
<dbReference type="GO" id="GO:0003677">
    <property type="term" value="F:DNA binding"/>
    <property type="evidence" value="ECO:0007669"/>
    <property type="project" value="UniProtKB-KW"/>
</dbReference>
<gene>
    <name evidence="5" type="ORF">NE630_04980</name>
</gene>
<proteinExistence type="predicted"/>
<dbReference type="GeneID" id="95757463"/>
<dbReference type="PANTHER" id="PTHR43537:SF45">
    <property type="entry name" value="GNTR FAMILY REGULATORY PROTEIN"/>
    <property type="match status" value="1"/>
</dbReference>
<evidence type="ECO:0000256" key="2">
    <source>
        <dbReference type="ARBA" id="ARBA00023125"/>
    </source>
</evidence>
<evidence type="ECO:0000256" key="1">
    <source>
        <dbReference type="ARBA" id="ARBA00023015"/>
    </source>
</evidence>
<dbReference type="RefSeq" id="WP_034444453.1">
    <property type="nucleotide sequence ID" value="NZ_CAJLEK010000027.1"/>
</dbReference>
<dbReference type="Gene3D" id="1.10.10.10">
    <property type="entry name" value="Winged helix-like DNA-binding domain superfamily/Winged helix DNA-binding domain"/>
    <property type="match status" value="1"/>
</dbReference>
<evidence type="ECO:0000256" key="3">
    <source>
        <dbReference type="ARBA" id="ARBA00023163"/>
    </source>
</evidence>
<dbReference type="Gene3D" id="1.20.120.530">
    <property type="entry name" value="GntR ligand-binding domain-like"/>
    <property type="match status" value="1"/>
</dbReference>
<evidence type="ECO:0000313" key="6">
    <source>
        <dbReference type="Proteomes" id="UP001205919"/>
    </source>
</evidence>
<dbReference type="CDD" id="cd07377">
    <property type="entry name" value="WHTH_GntR"/>
    <property type="match status" value="1"/>
</dbReference>
<dbReference type="Proteomes" id="UP001205919">
    <property type="component" value="Unassembled WGS sequence"/>
</dbReference>
<comment type="caution">
    <text evidence="5">The sequence shown here is derived from an EMBL/GenBank/DDBJ whole genome shotgun (WGS) entry which is preliminary data.</text>
</comment>
<name>A0AAW5K256_9BACT</name>
<dbReference type="Pfam" id="PF00392">
    <property type="entry name" value="GntR"/>
    <property type="match status" value="1"/>
</dbReference>
<keyword evidence="2" id="KW-0238">DNA-binding</keyword>
<dbReference type="InterPro" id="IPR008920">
    <property type="entry name" value="TF_FadR/GntR_C"/>
</dbReference>
<dbReference type="SUPFAM" id="SSF48008">
    <property type="entry name" value="GntR ligand-binding domain-like"/>
    <property type="match status" value="1"/>
</dbReference>
<reference evidence="5 6" key="1">
    <citation type="submission" date="2022-06" db="EMBL/GenBank/DDBJ databases">
        <title>Isolation of gut microbiota from human fecal samples.</title>
        <authorList>
            <person name="Pamer E.G."/>
            <person name="Barat B."/>
            <person name="Waligurski E."/>
            <person name="Medina S."/>
            <person name="Paddock L."/>
            <person name="Mostad J."/>
        </authorList>
    </citation>
    <scope>NUCLEOTIDE SEQUENCE [LARGE SCALE GENOMIC DNA]</scope>
    <source>
        <strain evidence="5 6">DFI.9.90</strain>
    </source>
</reference>
<dbReference type="SMART" id="SM00895">
    <property type="entry name" value="FCD"/>
    <property type="match status" value="1"/>
</dbReference>
<accession>A0AAW5K256</accession>
<dbReference type="AlphaFoldDB" id="A0AAW5K256"/>